<dbReference type="Pfam" id="PF13229">
    <property type="entry name" value="Beta_helix"/>
    <property type="match status" value="1"/>
</dbReference>
<keyword evidence="4" id="KW-1185">Reference proteome</keyword>
<dbReference type="eggNOG" id="COG3420">
    <property type="taxonomic scope" value="Bacteria"/>
</dbReference>
<reference key="2">
    <citation type="submission" date="2011-05" db="EMBL/GenBank/DDBJ databases">
        <title>Complete genome sequence of the aerobic marine methanotroph Methylomonas methanica MC09.</title>
        <authorList>
            <person name="Boden R."/>
            <person name="Cunliffe M."/>
            <person name="Scanlan J."/>
            <person name="Moussard H."/>
            <person name="Kits K.D."/>
            <person name="Klotz M."/>
            <person name="Jetten M."/>
            <person name="Vuilleumier S."/>
            <person name="Han J."/>
            <person name="Peters L."/>
            <person name="Mikhailova N."/>
            <person name="Teshima H."/>
            <person name="Tapia R."/>
            <person name="Kyrpides N."/>
            <person name="Ivanova N."/>
            <person name="Pagani I."/>
            <person name="Cheng J.-F."/>
            <person name="Goodwin L."/>
            <person name="Han C."/>
            <person name="Hauser L."/>
            <person name="Land M."/>
            <person name="Lapidus A."/>
            <person name="Lucas S."/>
            <person name="Pitluck S."/>
            <person name="Woyke T."/>
            <person name="Stein L.Y."/>
            <person name="Murrell C."/>
        </authorList>
    </citation>
    <scope>NUCLEOTIDE SEQUENCE</scope>
    <source>
        <strain>MC09</strain>
    </source>
</reference>
<dbReference type="InterPro" id="IPR011050">
    <property type="entry name" value="Pectin_lyase_fold/virulence"/>
</dbReference>
<dbReference type="InterPro" id="IPR039448">
    <property type="entry name" value="Beta_helix"/>
</dbReference>
<feature type="chain" id="PRO_5003396512" description="Right handed beta helix domain-containing protein" evidence="1">
    <location>
        <begin position="30"/>
        <end position="431"/>
    </location>
</feature>
<proteinExistence type="predicted"/>
<dbReference type="EMBL" id="CP002738">
    <property type="protein sequence ID" value="AEG00612.1"/>
    <property type="molecule type" value="Genomic_DNA"/>
</dbReference>
<evidence type="ECO:0000313" key="4">
    <source>
        <dbReference type="Proteomes" id="UP000008888"/>
    </source>
</evidence>
<feature type="signal peptide" evidence="1">
    <location>
        <begin position="1"/>
        <end position="29"/>
    </location>
</feature>
<organism evidence="3 4">
    <name type="scientific">Methylomonas methanica (strain DSM 25384 / MC09)</name>
    <dbReference type="NCBI Taxonomy" id="857087"/>
    <lineage>
        <taxon>Bacteria</taxon>
        <taxon>Pseudomonadati</taxon>
        <taxon>Pseudomonadota</taxon>
        <taxon>Gammaproteobacteria</taxon>
        <taxon>Methylococcales</taxon>
        <taxon>Methylococcaceae</taxon>
        <taxon>Methylomonas</taxon>
    </lineage>
</organism>
<dbReference type="InterPro" id="IPR012334">
    <property type="entry name" value="Pectin_lyas_fold"/>
</dbReference>
<reference evidence="4" key="3">
    <citation type="submission" date="2011-05" db="EMBL/GenBank/DDBJ databases">
        <title>Complete sequence of Methylomonas methanica MC09.</title>
        <authorList>
            <consortium name="US DOE Joint Genome Institute"/>
            <person name="Lucas S."/>
            <person name="Han J."/>
            <person name="Lapidus A."/>
            <person name="Cheng J.-F."/>
            <person name="Goodwin L."/>
            <person name="Pitluck S."/>
            <person name="Peters L."/>
            <person name="Mikhailova N."/>
            <person name="Teshima H."/>
            <person name="Han C."/>
            <person name="Tapia R."/>
            <person name="Land M."/>
            <person name="Hauser L."/>
            <person name="Kyrpides N."/>
            <person name="Ivanova N."/>
            <person name="Pagani I."/>
            <person name="Stein L."/>
            <person name="Woyke T."/>
        </authorList>
    </citation>
    <scope>NUCLEOTIDE SEQUENCE [LARGE SCALE GENOMIC DNA]</scope>
    <source>
        <strain evidence="4">MC09</strain>
    </source>
</reference>
<dbReference type="KEGG" id="mmt:Metme_2208"/>
<sequence>MALTMGNPRIILRYLTALPTLLVFTTAYAGEAQPVSPRTEPITKESAVYQAGDQSAIEALSLEIRALRDELHKMQESEDVRLRRIEQALSLKSAKKTETSQPAQMPTKQPGDAKVISVCSQGCDFSNLQQAVNAAPTGGEVRLAPEINGTCAIIRKPVHIVGEQSADGRRAHLVGGVCGGKGALVTAAPNIVIEGLEISDISVGDGNGACVRLSRGTRDLTVRNIYCHDSQDGILGASDGHLLIEDSVFIGNGFGNGRAHGLYLNGGGDVLIRRCRILSSQNAGHLLKSGARKLTVEDSVLAALNGRNSRVLDAFAGGEIVLRRNILQQGPQSDNSDLIGLALESRLHPDGHSFRMDDNWVISDRPGRSVLIRGRKLGPVAILNNNFVGLDKLGLDGADESGNHWFAKRNEAGLPPFDGTLASLPGKSAPE</sequence>
<accession>G0A7E2</accession>
<dbReference type="Gene3D" id="2.160.20.10">
    <property type="entry name" value="Single-stranded right-handed beta-helix, Pectin lyase-like"/>
    <property type="match status" value="1"/>
</dbReference>
<gene>
    <name evidence="3" type="ordered locus">Metme_2208</name>
</gene>
<dbReference type="HOGENOM" id="CLU_635862_0_0_6"/>
<evidence type="ECO:0000259" key="2">
    <source>
        <dbReference type="Pfam" id="PF13229"/>
    </source>
</evidence>
<feature type="domain" description="Right handed beta helix" evidence="2">
    <location>
        <begin position="181"/>
        <end position="300"/>
    </location>
</feature>
<evidence type="ECO:0000256" key="1">
    <source>
        <dbReference type="SAM" id="SignalP"/>
    </source>
</evidence>
<evidence type="ECO:0000313" key="3">
    <source>
        <dbReference type="EMBL" id="AEG00612.1"/>
    </source>
</evidence>
<dbReference type="AlphaFoldDB" id="G0A7E2"/>
<dbReference type="SUPFAM" id="SSF51126">
    <property type="entry name" value="Pectin lyase-like"/>
    <property type="match status" value="1"/>
</dbReference>
<dbReference type="STRING" id="857087.Metme_2208"/>
<name>G0A7E2_METMM</name>
<dbReference type="Proteomes" id="UP000008888">
    <property type="component" value="Chromosome"/>
</dbReference>
<protein>
    <recommendedName>
        <fullName evidence="2">Right handed beta helix domain-containing protein</fullName>
    </recommendedName>
</protein>
<keyword evidence="1" id="KW-0732">Signal</keyword>
<reference evidence="3 4" key="1">
    <citation type="journal article" date="2011" name="J. Bacteriol.">
        <title>Complete Genome Sequence of the Aerobic Marine Methanotroph Methylomonas methanica MC09.</title>
        <authorList>
            <person name="Boden R."/>
            <person name="Cunliffe M."/>
            <person name="Scanlan J."/>
            <person name="Moussard H."/>
            <person name="Kits K.D."/>
            <person name="Klotz M.G."/>
            <person name="Jetten M.S."/>
            <person name="Vuilleumier S."/>
            <person name="Han J."/>
            <person name="Peters L."/>
            <person name="Mikhailova N."/>
            <person name="Teshima H."/>
            <person name="Tapia R."/>
            <person name="Kyrpides N."/>
            <person name="Ivanova N."/>
            <person name="Pagani I."/>
            <person name="Cheng J.F."/>
            <person name="Goodwin L."/>
            <person name="Han C."/>
            <person name="Hauser L."/>
            <person name="Land M.L."/>
            <person name="Lapidus A."/>
            <person name="Lucas S."/>
            <person name="Pitluck S."/>
            <person name="Woyke T."/>
            <person name="Stein L."/>
            <person name="Murrell J.C."/>
        </authorList>
    </citation>
    <scope>NUCLEOTIDE SEQUENCE [LARGE SCALE GENOMIC DNA]</scope>
    <source>
        <strain evidence="3 4">MC09</strain>
    </source>
</reference>